<comment type="caution">
    <text evidence="1">The sequence shown here is derived from an EMBL/GenBank/DDBJ whole genome shotgun (WGS) entry which is preliminary data.</text>
</comment>
<evidence type="ECO:0000313" key="1">
    <source>
        <dbReference type="EMBL" id="KAH0757897.1"/>
    </source>
</evidence>
<protein>
    <submittedName>
        <fullName evidence="1">Uncharacterized protein</fullName>
    </submittedName>
</protein>
<evidence type="ECO:0000313" key="2">
    <source>
        <dbReference type="Proteomes" id="UP000826656"/>
    </source>
</evidence>
<reference evidence="1 2" key="1">
    <citation type="journal article" date="2021" name="bioRxiv">
        <title>Chromosome-scale and haplotype-resolved genome assembly of a tetraploid potato cultivar.</title>
        <authorList>
            <person name="Sun H."/>
            <person name="Jiao W.-B."/>
            <person name="Krause K."/>
            <person name="Campoy J.A."/>
            <person name="Goel M."/>
            <person name="Folz-Donahue K."/>
            <person name="Kukat C."/>
            <person name="Huettel B."/>
            <person name="Schneeberger K."/>
        </authorList>
    </citation>
    <scope>NUCLEOTIDE SEQUENCE [LARGE SCALE GENOMIC DNA]</scope>
    <source>
        <strain evidence="1">SolTubOtavaFocal</strain>
        <tissue evidence="1">Leaves</tissue>
    </source>
</reference>
<keyword evidence="2" id="KW-1185">Reference proteome</keyword>
<dbReference type="EMBL" id="JAIVGD010000015">
    <property type="protein sequence ID" value="KAH0757897.1"/>
    <property type="molecule type" value="Genomic_DNA"/>
</dbReference>
<proteinExistence type="predicted"/>
<gene>
    <name evidence="1" type="ORF">KY290_021390</name>
</gene>
<dbReference type="Proteomes" id="UP000826656">
    <property type="component" value="Unassembled WGS sequence"/>
</dbReference>
<sequence length="65" mass="7396">MSNYWCMKWIGRQMEDERIEVVAICSRRGGDEDGVEQRRRRWEVALGKGQEEDGAALVVSPELGG</sequence>
<name>A0ABQ7V3F7_SOLTU</name>
<organism evidence="1 2">
    <name type="scientific">Solanum tuberosum</name>
    <name type="common">Potato</name>
    <dbReference type="NCBI Taxonomy" id="4113"/>
    <lineage>
        <taxon>Eukaryota</taxon>
        <taxon>Viridiplantae</taxon>
        <taxon>Streptophyta</taxon>
        <taxon>Embryophyta</taxon>
        <taxon>Tracheophyta</taxon>
        <taxon>Spermatophyta</taxon>
        <taxon>Magnoliopsida</taxon>
        <taxon>eudicotyledons</taxon>
        <taxon>Gunneridae</taxon>
        <taxon>Pentapetalae</taxon>
        <taxon>asterids</taxon>
        <taxon>lamiids</taxon>
        <taxon>Solanales</taxon>
        <taxon>Solanaceae</taxon>
        <taxon>Solanoideae</taxon>
        <taxon>Solaneae</taxon>
        <taxon>Solanum</taxon>
    </lineage>
</organism>
<accession>A0ABQ7V3F7</accession>